<protein>
    <recommendedName>
        <fullName evidence="6">Transporter</fullName>
    </recommendedName>
</protein>
<keyword evidence="1" id="KW-1133">Transmembrane helix</keyword>
<evidence type="ECO:0000313" key="5">
    <source>
        <dbReference type="Proteomes" id="UP001170717"/>
    </source>
</evidence>
<accession>A0AAW7YZK9</accession>
<reference evidence="2 4" key="1">
    <citation type="submission" date="2015-12" db="EMBL/GenBank/DDBJ databases">
        <title>Intraspecies pangenome expansion in the marine bacterium Alteromonas.</title>
        <authorList>
            <person name="Lopez-Perez M."/>
            <person name="Rodriguez-Valera F."/>
        </authorList>
    </citation>
    <scope>NUCLEOTIDE SEQUENCE [LARGE SCALE GENOMIC DNA]</scope>
    <source>
        <strain evidence="2 4">LMG 21861</strain>
    </source>
</reference>
<gene>
    <name evidence="2" type="ORF">AVL57_15250</name>
    <name evidence="3" type="ORF">Q4527_10850</name>
</gene>
<dbReference type="Proteomes" id="UP001170717">
    <property type="component" value="Unassembled WGS sequence"/>
</dbReference>
<dbReference type="RefSeq" id="WP_057790374.1">
    <property type="nucleotide sequence ID" value="NZ_CP013926.1"/>
</dbReference>
<dbReference type="AlphaFoldDB" id="A0AAW7YZK9"/>
<dbReference type="Proteomes" id="UP000056750">
    <property type="component" value="Chromosome"/>
</dbReference>
<keyword evidence="4" id="KW-1185">Reference proteome</keyword>
<feature type="transmembrane region" description="Helical" evidence="1">
    <location>
        <begin position="42"/>
        <end position="61"/>
    </location>
</feature>
<evidence type="ECO:0000313" key="3">
    <source>
        <dbReference type="EMBL" id="MDO6577894.1"/>
    </source>
</evidence>
<keyword evidence="1" id="KW-0472">Membrane</keyword>
<keyword evidence="1" id="KW-0812">Transmembrane</keyword>
<reference evidence="3" key="2">
    <citation type="submission" date="2023-07" db="EMBL/GenBank/DDBJ databases">
        <title>Genome content predicts the carbon catabolic preferences of heterotrophic bacteria.</title>
        <authorList>
            <person name="Gralka M."/>
        </authorList>
    </citation>
    <scope>NUCLEOTIDE SEQUENCE</scope>
    <source>
        <strain evidence="3">F2M12</strain>
    </source>
</reference>
<evidence type="ECO:0000313" key="4">
    <source>
        <dbReference type="Proteomes" id="UP000056750"/>
    </source>
</evidence>
<proteinExistence type="predicted"/>
<name>A0AAW7YZK9_9ALTE</name>
<evidence type="ECO:0000313" key="2">
    <source>
        <dbReference type="EMBL" id="AMJ75198.1"/>
    </source>
</evidence>
<organism evidence="3 5">
    <name type="scientific">Alteromonas stellipolaris</name>
    <dbReference type="NCBI Taxonomy" id="233316"/>
    <lineage>
        <taxon>Bacteria</taxon>
        <taxon>Pseudomonadati</taxon>
        <taxon>Pseudomonadota</taxon>
        <taxon>Gammaproteobacteria</taxon>
        <taxon>Alteromonadales</taxon>
        <taxon>Alteromonadaceae</taxon>
        <taxon>Alteromonas/Salinimonas group</taxon>
        <taxon>Alteromonas</taxon>
    </lineage>
</organism>
<evidence type="ECO:0000256" key="1">
    <source>
        <dbReference type="SAM" id="Phobius"/>
    </source>
</evidence>
<dbReference type="EMBL" id="CP013926">
    <property type="protein sequence ID" value="AMJ75198.1"/>
    <property type="molecule type" value="Genomic_DNA"/>
</dbReference>
<feature type="transmembrane region" description="Helical" evidence="1">
    <location>
        <begin position="98"/>
        <end position="116"/>
    </location>
</feature>
<sequence>MIWRKNISVLYIDGSAGLAVGLALFAFAGWVSELYQLPLNTILFLASANTIYGCYALALALSNKKSLMSIKVLAIANSVWVVVCAAIVILYAHIASPVGVFFICGEALFVGLLAVYEWKNRFLLSKEDR</sequence>
<feature type="transmembrane region" description="Helical" evidence="1">
    <location>
        <begin position="7"/>
        <end position="30"/>
    </location>
</feature>
<dbReference type="KEGG" id="asq:AVL57_15250"/>
<evidence type="ECO:0008006" key="6">
    <source>
        <dbReference type="Google" id="ProtNLM"/>
    </source>
</evidence>
<dbReference type="EMBL" id="JAUOQI010000006">
    <property type="protein sequence ID" value="MDO6577894.1"/>
    <property type="molecule type" value="Genomic_DNA"/>
</dbReference>
<feature type="transmembrane region" description="Helical" evidence="1">
    <location>
        <begin position="73"/>
        <end position="92"/>
    </location>
</feature>